<evidence type="ECO:0000313" key="3">
    <source>
        <dbReference type="Proteomes" id="UP000748308"/>
    </source>
</evidence>
<evidence type="ECO:0000259" key="1">
    <source>
        <dbReference type="SMART" id="SM00382"/>
    </source>
</evidence>
<feature type="domain" description="AAA+ ATPase" evidence="1">
    <location>
        <begin position="26"/>
        <end position="197"/>
    </location>
</feature>
<organism evidence="2 3">
    <name type="scientific">Eiseniibacteriota bacterium</name>
    <dbReference type="NCBI Taxonomy" id="2212470"/>
    <lineage>
        <taxon>Bacteria</taxon>
        <taxon>Candidatus Eiseniibacteriota</taxon>
    </lineage>
</organism>
<dbReference type="GO" id="GO:0006261">
    <property type="term" value="P:DNA-templated DNA replication"/>
    <property type="evidence" value="ECO:0007669"/>
    <property type="project" value="TreeGrafter"/>
</dbReference>
<protein>
    <submittedName>
        <fullName evidence="2">AAA family ATPase</fullName>
    </submittedName>
</protein>
<dbReference type="InterPro" id="IPR050238">
    <property type="entry name" value="DNA_Rep/Repair_Clamp_Loader"/>
</dbReference>
<comment type="caution">
    <text evidence="2">The sequence shown here is derived from an EMBL/GenBank/DDBJ whole genome shotgun (WGS) entry which is preliminary data.</text>
</comment>
<dbReference type="PANTHER" id="PTHR11669:SF8">
    <property type="entry name" value="DNA POLYMERASE III SUBUNIT DELTA"/>
    <property type="match status" value="1"/>
</dbReference>
<reference evidence="2" key="1">
    <citation type="submission" date="2019-03" db="EMBL/GenBank/DDBJ databases">
        <title>Lake Tanganyika Metagenome-Assembled Genomes (MAGs).</title>
        <authorList>
            <person name="Tran P."/>
        </authorList>
    </citation>
    <scope>NUCLEOTIDE SEQUENCE</scope>
    <source>
        <strain evidence="2">M_DeepCast_400m_m2_100</strain>
    </source>
</reference>
<sequence length="370" mass="40610">MSLIESIRHQEQALAALRRSWEAGRTPHAYLFWGPPGVGKTRAALALAQRLLCQSDPAPCGECPPCRRVARLTHPDLHLVLAGARAEEDPRRDLDAYAQEPYHCLDIPRGASIGIERVRGLKMEASKARVERGGRVIVIRDAERLTPEAAQAALKLIEEPQAGTFLVLTCEYPSHLLPTILSRCQRLRFRALPADFLAEVVRGECGLPEAEARVVAGLAQGSLSRAIELARAGAGALRDEALELFERPVGDASEAVGRAQRLGRQWDPARARLAVDLAMTWYGDLLAVRHGLGPEGLVHADRLAQLRVRAQALALPQIRRRVAALEEMLEAIEQNVNPALALEAALLRIQGLDEQQKQVDPRAAARSRRE</sequence>
<gene>
    <name evidence="2" type="ORF">FJY75_00485</name>
</gene>
<dbReference type="AlphaFoldDB" id="A0A938BKS0"/>
<dbReference type="SMART" id="SM00382">
    <property type="entry name" value="AAA"/>
    <property type="match status" value="1"/>
</dbReference>
<dbReference type="Pfam" id="PF13177">
    <property type="entry name" value="DNA_pol3_delta2"/>
    <property type="match status" value="1"/>
</dbReference>
<dbReference type="InterPro" id="IPR027417">
    <property type="entry name" value="P-loop_NTPase"/>
</dbReference>
<dbReference type="EMBL" id="VGIY01000005">
    <property type="protein sequence ID" value="MBM3316304.1"/>
    <property type="molecule type" value="Genomic_DNA"/>
</dbReference>
<accession>A0A938BKS0</accession>
<proteinExistence type="predicted"/>
<dbReference type="Gene3D" id="3.40.50.300">
    <property type="entry name" value="P-loop containing nucleotide triphosphate hydrolases"/>
    <property type="match status" value="1"/>
</dbReference>
<dbReference type="Proteomes" id="UP000748308">
    <property type="component" value="Unassembled WGS sequence"/>
</dbReference>
<evidence type="ECO:0000313" key="2">
    <source>
        <dbReference type="EMBL" id="MBM3316304.1"/>
    </source>
</evidence>
<name>A0A938BKS0_UNCEI</name>
<dbReference type="SUPFAM" id="SSF52540">
    <property type="entry name" value="P-loop containing nucleoside triphosphate hydrolases"/>
    <property type="match status" value="1"/>
</dbReference>
<dbReference type="PANTHER" id="PTHR11669">
    <property type="entry name" value="REPLICATION FACTOR C / DNA POLYMERASE III GAMMA-TAU SUBUNIT"/>
    <property type="match status" value="1"/>
</dbReference>
<dbReference type="InterPro" id="IPR003593">
    <property type="entry name" value="AAA+_ATPase"/>
</dbReference>